<accession>A0A5M6ICS9</accession>
<gene>
    <name evidence="1" type="ORF">F1188_11035</name>
</gene>
<dbReference type="AlphaFoldDB" id="A0A5M6ICS9"/>
<keyword evidence="2" id="KW-1185">Reference proteome</keyword>
<evidence type="ECO:0000313" key="2">
    <source>
        <dbReference type="Proteomes" id="UP000324065"/>
    </source>
</evidence>
<evidence type="ECO:0000313" key="1">
    <source>
        <dbReference type="EMBL" id="KAA5605428.1"/>
    </source>
</evidence>
<proteinExistence type="predicted"/>
<name>A0A5M6ICS9_9PROT</name>
<protein>
    <submittedName>
        <fullName evidence="1">Uncharacterized protein</fullName>
    </submittedName>
</protein>
<dbReference type="RefSeq" id="WP_150062478.1">
    <property type="nucleotide sequence ID" value="NZ_JACHII010000021.1"/>
</dbReference>
<dbReference type="EMBL" id="VWPJ01000009">
    <property type="protein sequence ID" value="KAA5605428.1"/>
    <property type="molecule type" value="Genomic_DNA"/>
</dbReference>
<sequence>MATNRITIPDFQLANPAHANAVVTFYAVDGAGARADTLVTLYDGSTGTGTLANPHTLDSSGKFRVPVYIEAPTIARIGSTSLGSYETGIIGTTGVQSANAAAVSAAAASASANAAANSERGAVNSAATASGHATAAGRSASAASTYAAAASNSARAAAASAASITLPDAPVDGQVPQWDDATGAYVGLPVGNGPHALGQRDATGVLPRATLAVLALDADAEAAAGMRYICDTRGGTFTLTLPAAPADGDVLEVLDAHDSFATHPLILARNGHTIVGTAEDLVCDLARAAFALVHAGGDWRLV</sequence>
<dbReference type="OrthoDB" id="9253821at2"/>
<comment type="caution">
    <text evidence="1">The sequence shown here is derived from an EMBL/GenBank/DDBJ whole genome shotgun (WGS) entry which is preliminary data.</text>
</comment>
<organism evidence="1 2">
    <name type="scientific">Roseospira marina</name>
    <dbReference type="NCBI Taxonomy" id="140057"/>
    <lineage>
        <taxon>Bacteria</taxon>
        <taxon>Pseudomonadati</taxon>
        <taxon>Pseudomonadota</taxon>
        <taxon>Alphaproteobacteria</taxon>
        <taxon>Rhodospirillales</taxon>
        <taxon>Rhodospirillaceae</taxon>
        <taxon>Roseospira</taxon>
    </lineage>
</organism>
<reference evidence="1 2" key="1">
    <citation type="submission" date="2019-09" db="EMBL/GenBank/DDBJ databases">
        <title>Genome sequence of Roseospira marina, one of the more divergent members of the non-sulfur purple photosynthetic bacterial family, the Rhodospirillaceae.</title>
        <authorList>
            <person name="Meyer T."/>
            <person name="Kyndt J."/>
        </authorList>
    </citation>
    <scope>NUCLEOTIDE SEQUENCE [LARGE SCALE GENOMIC DNA]</scope>
    <source>
        <strain evidence="1 2">DSM 15113</strain>
    </source>
</reference>
<dbReference type="Proteomes" id="UP000324065">
    <property type="component" value="Unassembled WGS sequence"/>
</dbReference>